<dbReference type="EMBL" id="SGXG01000001">
    <property type="protein sequence ID" value="RZS96090.1"/>
    <property type="molecule type" value="Genomic_DNA"/>
</dbReference>
<dbReference type="AlphaFoldDB" id="A0A4Q7P997"/>
<dbReference type="RefSeq" id="WP_130275091.1">
    <property type="nucleotide sequence ID" value="NZ_SGXG01000001.1"/>
</dbReference>
<name>A0A4Q7P997_9BACT</name>
<reference evidence="2 3" key="1">
    <citation type="submission" date="2019-02" db="EMBL/GenBank/DDBJ databases">
        <title>Genomic Encyclopedia of Archaeal and Bacterial Type Strains, Phase II (KMG-II): from individual species to whole genera.</title>
        <authorList>
            <person name="Goeker M."/>
        </authorList>
    </citation>
    <scope>NUCLEOTIDE SEQUENCE [LARGE SCALE GENOMIC DNA]</scope>
    <source>
        <strain evidence="2 3">DSM 21411</strain>
    </source>
</reference>
<dbReference type="InterPro" id="IPR025665">
    <property type="entry name" value="Beta-barrel_OMP_2"/>
</dbReference>
<keyword evidence="3" id="KW-1185">Reference proteome</keyword>
<evidence type="ECO:0000313" key="3">
    <source>
        <dbReference type="Proteomes" id="UP000292209"/>
    </source>
</evidence>
<dbReference type="Pfam" id="PF13568">
    <property type="entry name" value="OMP_b-brl_2"/>
    <property type="match status" value="1"/>
</dbReference>
<proteinExistence type="predicted"/>
<feature type="domain" description="Outer membrane protein beta-barrel" evidence="1">
    <location>
        <begin position="19"/>
        <end position="170"/>
    </location>
</feature>
<evidence type="ECO:0000313" key="2">
    <source>
        <dbReference type="EMBL" id="RZS96090.1"/>
    </source>
</evidence>
<evidence type="ECO:0000259" key="1">
    <source>
        <dbReference type="Pfam" id="PF13568"/>
    </source>
</evidence>
<dbReference type="Proteomes" id="UP000292209">
    <property type="component" value="Unassembled WGS sequence"/>
</dbReference>
<protein>
    <submittedName>
        <fullName evidence="2">Outer membrane protein with beta-barrel domain</fullName>
    </submittedName>
</protein>
<comment type="caution">
    <text evidence="2">The sequence shown here is derived from an EMBL/GenBank/DDBJ whole genome shotgun (WGS) entry which is preliminary data.</text>
</comment>
<gene>
    <name evidence="2" type="ORF">BC751_1647</name>
</gene>
<accession>A0A4Q7P997</accession>
<sequence>MKRLLFMFYFLNVAVLTYAQDFSIGPKFGLSRSNITVNGDTFESGEEKLGYHLGAFVRMGGHSIFLQPEFLFTQTGGTIIQSTDALDLTYDATFNRIDIPVMFGFKLGGFFRFQAGPIASVLLDYQFEDAFQNALNVDYKSATLGYQAGIGLDIKNLILDFKYENSLSKIARSVAGFETDQRLNQLVLSAGFRLF</sequence>
<organism evidence="2 3">
    <name type="scientific">Cecembia calidifontis</name>
    <dbReference type="NCBI Taxonomy" id="1187080"/>
    <lineage>
        <taxon>Bacteria</taxon>
        <taxon>Pseudomonadati</taxon>
        <taxon>Bacteroidota</taxon>
        <taxon>Cytophagia</taxon>
        <taxon>Cytophagales</taxon>
        <taxon>Cyclobacteriaceae</taxon>
        <taxon>Cecembia</taxon>
    </lineage>
</organism>
<dbReference type="OrthoDB" id="1001536at2"/>